<dbReference type="PANTHER" id="PTHR37539:SF1">
    <property type="entry name" value="ER-BOUND OXYGENASE MPAB_MPAB'_RUBBER OXYGENASE CATALYTIC DOMAIN-CONTAINING PROTEIN"/>
    <property type="match status" value="1"/>
</dbReference>
<dbReference type="Proteomes" id="UP001152755">
    <property type="component" value="Unassembled WGS sequence"/>
</dbReference>
<dbReference type="PANTHER" id="PTHR37539">
    <property type="entry name" value="SECRETED PROTEIN-RELATED"/>
    <property type="match status" value="1"/>
</dbReference>
<evidence type="ECO:0000313" key="3">
    <source>
        <dbReference type="Proteomes" id="UP001152755"/>
    </source>
</evidence>
<dbReference type="Pfam" id="PF09995">
    <property type="entry name" value="MPAB_Lcp_cat"/>
    <property type="match status" value="1"/>
</dbReference>
<reference evidence="2" key="1">
    <citation type="submission" date="2022-08" db="EMBL/GenBank/DDBJ databases">
        <title>Genome analysis of Corynebacteriales strain.</title>
        <authorList>
            <person name="Lee S.D."/>
        </authorList>
    </citation>
    <scope>NUCLEOTIDE SEQUENCE</scope>
    <source>
        <strain evidence="2">D3-21</strain>
    </source>
</reference>
<feature type="domain" description="ER-bound oxygenase mpaB/mpaB'/Rubber oxygenase catalytic" evidence="1">
    <location>
        <begin position="133"/>
        <end position="349"/>
    </location>
</feature>
<sequence>MAQPLPTRHPQRPRPVPPAIRLFALALGLREPDAAEFRRLGECLLVADAPADRLVDWMHTVGMSRSRPMFEQALREGVDSVGELRPGDAPLRAFFAEVETVPDWVDRDRLRSAARVMRSGGADGLYIARDVALLGGYMFAGFNQTLLRTGALEKGSNKRFAETSQWAIDVISDGGLEPGGAGYRSTVRVRLIHAMVRRHIASMDDWNTSAWGVPINQTDMAATLVGALVAPTVGGVGMGIVNRPNEYEAVAHLTRYVGWLIGVQDEFLPTSFRDAIRVLLHTSCALSTPDATTRQLAMPMVEDPLSWHYRTLPGLRRWLARSQHLGITGAFLGPRAMRVLGLPVLTVPWYPLIRTPVNAVRSAAALLPGGRGRAAERGRREQASFMRTMTGVGG</sequence>
<organism evidence="2 3">
    <name type="scientific">Speluncibacter jeojiensis</name>
    <dbReference type="NCBI Taxonomy" id="2710754"/>
    <lineage>
        <taxon>Bacteria</taxon>
        <taxon>Bacillati</taxon>
        <taxon>Actinomycetota</taxon>
        <taxon>Actinomycetes</taxon>
        <taxon>Mycobacteriales</taxon>
        <taxon>Speluncibacteraceae</taxon>
        <taxon>Speluncibacter</taxon>
    </lineage>
</organism>
<dbReference type="InterPro" id="IPR018713">
    <property type="entry name" value="MPAB/Lcp_cat_dom"/>
</dbReference>
<dbReference type="RefSeq" id="WP_332519534.1">
    <property type="nucleotide sequence ID" value="NZ_JANRHA010000003.1"/>
</dbReference>
<gene>
    <name evidence="2" type="ORF">NVS88_07185</name>
</gene>
<evidence type="ECO:0000259" key="1">
    <source>
        <dbReference type="Pfam" id="PF09995"/>
    </source>
</evidence>
<name>A0A9X4M006_9ACTN</name>
<comment type="caution">
    <text evidence="2">The sequence shown here is derived from an EMBL/GenBank/DDBJ whole genome shotgun (WGS) entry which is preliminary data.</text>
</comment>
<accession>A0A9X4M006</accession>
<keyword evidence="3" id="KW-1185">Reference proteome</keyword>
<protein>
    <submittedName>
        <fullName evidence="2">DUF2236 domain-containing protein</fullName>
    </submittedName>
</protein>
<dbReference type="EMBL" id="JANRHA010000003">
    <property type="protein sequence ID" value="MDG3014339.1"/>
    <property type="molecule type" value="Genomic_DNA"/>
</dbReference>
<dbReference type="GO" id="GO:0016491">
    <property type="term" value="F:oxidoreductase activity"/>
    <property type="evidence" value="ECO:0007669"/>
    <property type="project" value="InterPro"/>
</dbReference>
<proteinExistence type="predicted"/>
<evidence type="ECO:0000313" key="2">
    <source>
        <dbReference type="EMBL" id="MDG3014339.1"/>
    </source>
</evidence>
<dbReference type="InterPro" id="IPR037473">
    <property type="entry name" value="Lcp-like"/>
</dbReference>
<dbReference type="AlphaFoldDB" id="A0A9X4M006"/>